<dbReference type="EMBL" id="BPVZ01000089">
    <property type="protein sequence ID" value="GKV31040.1"/>
    <property type="molecule type" value="Genomic_DNA"/>
</dbReference>
<dbReference type="Proteomes" id="UP001054252">
    <property type="component" value="Unassembled WGS sequence"/>
</dbReference>
<sequence length="130" mass="15600">MRDYSEDPHYVSNLDINWDQISNVVEKLTDSNQYQGIGFLNFNDSEIDHWNELTPDVVHVVMHLEYVSDNVTWESLYPERIDQEEEFEVPTCPSYEGTRQNQSRRETRDNENKQEIIHTTEIEERQKQHL</sequence>
<comment type="caution">
    <text evidence="2">The sequence shown here is derived from an EMBL/GenBank/DDBJ whole genome shotgun (WGS) entry which is preliminary data.</text>
</comment>
<evidence type="ECO:0000256" key="1">
    <source>
        <dbReference type="SAM" id="MobiDB-lite"/>
    </source>
</evidence>
<protein>
    <submittedName>
        <fullName evidence="2">Uncharacterized protein</fullName>
    </submittedName>
</protein>
<name>A0AAV5L1P1_9ROSI</name>
<proteinExistence type="predicted"/>
<reference evidence="2 3" key="1">
    <citation type="journal article" date="2021" name="Commun. Biol.">
        <title>The genome of Shorea leprosula (Dipterocarpaceae) highlights the ecological relevance of drought in aseasonal tropical rainforests.</title>
        <authorList>
            <person name="Ng K.K.S."/>
            <person name="Kobayashi M.J."/>
            <person name="Fawcett J.A."/>
            <person name="Hatakeyama M."/>
            <person name="Paape T."/>
            <person name="Ng C.H."/>
            <person name="Ang C.C."/>
            <person name="Tnah L.H."/>
            <person name="Lee C.T."/>
            <person name="Nishiyama T."/>
            <person name="Sese J."/>
            <person name="O'Brien M.J."/>
            <person name="Copetti D."/>
            <person name="Mohd Noor M.I."/>
            <person name="Ong R.C."/>
            <person name="Putra M."/>
            <person name="Sireger I.Z."/>
            <person name="Indrioko S."/>
            <person name="Kosugi Y."/>
            <person name="Izuno A."/>
            <person name="Isagi Y."/>
            <person name="Lee S.L."/>
            <person name="Shimizu K.K."/>
        </authorList>
    </citation>
    <scope>NUCLEOTIDE SEQUENCE [LARGE SCALE GENOMIC DNA]</scope>
    <source>
        <strain evidence="2">214</strain>
    </source>
</reference>
<evidence type="ECO:0000313" key="2">
    <source>
        <dbReference type="EMBL" id="GKV31040.1"/>
    </source>
</evidence>
<keyword evidence="3" id="KW-1185">Reference proteome</keyword>
<gene>
    <name evidence="2" type="ORF">SLEP1_g39783</name>
</gene>
<organism evidence="2 3">
    <name type="scientific">Rubroshorea leprosula</name>
    <dbReference type="NCBI Taxonomy" id="152421"/>
    <lineage>
        <taxon>Eukaryota</taxon>
        <taxon>Viridiplantae</taxon>
        <taxon>Streptophyta</taxon>
        <taxon>Embryophyta</taxon>
        <taxon>Tracheophyta</taxon>
        <taxon>Spermatophyta</taxon>
        <taxon>Magnoliopsida</taxon>
        <taxon>eudicotyledons</taxon>
        <taxon>Gunneridae</taxon>
        <taxon>Pentapetalae</taxon>
        <taxon>rosids</taxon>
        <taxon>malvids</taxon>
        <taxon>Malvales</taxon>
        <taxon>Dipterocarpaceae</taxon>
        <taxon>Rubroshorea</taxon>
    </lineage>
</organism>
<dbReference type="AlphaFoldDB" id="A0AAV5L1P1"/>
<accession>A0AAV5L1P1</accession>
<evidence type="ECO:0000313" key="3">
    <source>
        <dbReference type="Proteomes" id="UP001054252"/>
    </source>
</evidence>
<feature type="region of interest" description="Disordered" evidence="1">
    <location>
        <begin position="84"/>
        <end position="130"/>
    </location>
</feature>
<feature type="compositionally biased region" description="Basic and acidic residues" evidence="1">
    <location>
        <begin position="103"/>
        <end position="130"/>
    </location>
</feature>